<dbReference type="GeneID" id="103716919"/>
<evidence type="ECO:0000256" key="1">
    <source>
        <dbReference type="ARBA" id="ARBA00022737"/>
    </source>
</evidence>
<reference evidence="5" key="1">
    <citation type="submission" date="2025-08" db="UniProtKB">
        <authorList>
            <consortium name="RefSeq"/>
        </authorList>
    </citation>
    <scope>IDENTIFICATION</scope>
    <source>
        <tissue evidence="5">Young leaves</tissue>
    </source>
</reference>
<dbReference type="Gene3D" id="1.25.40.20">
    <property type="entry name" value="Ankyrin repeat-containing domain"/>
    <property type="match status" value="1"/>
</dbReference>
<dbReference type="Pfam" id="PF13637">
    <property type="entry name" value="Ank_4"/>
    <property type="match status" value="1"/>
</dbReference>
<dbReference type="SMART" id="SM00248">
    <property type="entry name" value="ANK"/>
    <property type="match status" value="1"/>
</dbReference>
<protein>
    <submittedName>
        <fullName evidence="5">LOW QUALITY PROTEIN: L-asparaginase-like</fullName>
    </submittedName>
</protein>
<dbReference type="OrthoDB" id="10057496at2759"/>
<accession>A0A8B8J9T9</accession>
<dbReference type="PROSITE" id="PS50297">
    <property type="entry name" value="ANK_REP_REGION"/>
    <property type="match status" value="1"/>
</dbReference>
<dbReference type="PANTHER" id="PTHR24171">
    <property type="entry name" value="ANKYRIN REPEAT DOMAIN-CONTAINING PROTEIN 39-RELATED"/>
    <property type="match status" value="1"/>
</dbReference>
<dbReference type="GO" id="GO:0004842">
    <property type="term" value="F:ubiquitin-protein transferase activity"/>
    <property type="evidence" value="ECO:0007669"/>
    <property type="project" value="TreeGrafter"/>
</dbReference>
<evidence type="ECO:0000256" key="3">
    <source>
        <dbReference type="PROSITE-ProRule" id="PRU00023"/>
    </source>
</evidence>
<evidence type="ECO:0000256" key="2">
    <source>
        <dbReference type="ARBA" id="ARBA00023043"/>
    </source>
</evidence>
<dbReference type="RefSeq" id="XP_026664197.1">
    <property type="nucleotide sequence ID" value="XM_026808396.2"/>
</dbReference>
<dbReference type="Proteomes" id="UP000228380">
    <property type="component" value="Unplaced"/>
</dbReference>
<dbReference type="SUPFAM" id="SSF48403">
    <property type="entry name" value="Ankyrin repeat"/>
    <property type="match status" value="1"/>
</dbReference>
<gene>
    <name evidence="5" type="primary">LOC103716919</name>
</gene>
<dbReference type="InterPro" id="IPR002110">
    <property type="entry name" value="Ankyrin_rpt"/>
</dbReference>
<keyword evidence="1" id="KW-0677">Repeat</keyword>
<evidence type="ECO:0000313" key="4">
    <source>
        <dbReference type="Proteomes" id="UP000228380"/>
    </source>
</evidence>
<feature type="repeat" description="ANK" evidence="3">
    <location>
        <begin position="52"/>
        <end position="77"/>
    </location>
</feature>
<dbReference type="PANTHER" id="PTHR24171:SF8">
    <property type="entry name" value="BRCA1-ASSOCIATED RING DOMAIN PROTEIN 1"/>
    <property type="match status" value="1"/>
</dbReference>
<proteinExistence type="predicted"/>
<name>A0A8B8J9T9_PHODC</name>
<keyword evidence="2 3" id="KW-0040">ANK repeat</keyword>
<dbReference type="AlphaFoldDB" id="A0A8B8J9T9"/>
<dbReference type="KEGG" id="pda:103716919"/>
<organism evidence="4 5">
    <name type="scientific">Phoenix dactylifera</name>
    <name type="common">Date palm</name>
    <dbReference type="NCBI Taxonomy" id="42345"/>
    <lineage>
        <taxon>Eukaryota</taxon>
        <taxon>Viridiplantae</taxon>
        <taxon>Streptophyta</taxon>
        <taxon>Embryophyta</taxon>
        <taxon>Tracheophyta</taxon>
        <taxon>Spermatophyta</taxon>
        <taxon>Magnoliopsida</taxon>
        <taxon>Liliopsida</taxon>
        <taxon>Arecaceae</taxon>
        <taxon>Coryphoideae</taxon>
        <taxon>Phoeniceae</taxon>
        <taxon>Phoenix</taxon>
    </lineage>
</organism>
<evidence type="ECO:0000313" key="5">
    <source>
        <dbReference type="RefSeq" id="XP_026664197.1"/>
    </source>
</evidence>
<dbReference type="PROSITE" id="PS50088">
    <property type="entry name" value="ANK_REPEAT"/>
    <property type="match status" value="1"/>
</dbReference>
<dbReference type="InterPro" id="IPR036770">
    <property type="entry name" value="Ankyrin_rpt-contain_sf"/>
</dbReference>
<dbReference type="GO" id="GO:0085020">
    <property type="term" value="P:protein K6-linked ubiquitination"/>
    <property type="evidence" value="ECO:0007669"/>
    <property type="project" value="TreeGrafter"/>
</dbReference>
<sequence length="114" mass="12831">MDTASDAARQPGPSETTPDQVQALLEAARYDDIEDVASLSSTSVSLNSRDSQGRTVLHMAAANGHLDIVEYLINNGVVRRQLYKNILLPNYYNKQINYKDLFYNHYFQKANGHL</sequence>
<keyword evidence="4" id="KW-1185">Reference proteome</keyword>